<dbReference type="InterPro" id="IPR004245">
    <property type="entry name" value="DUF229"/>
</dbReference>
<dbReference type="GO" id="GO:0005615">
    <property type="term" value="C:extracellular space"/>
    <property type="evidence" value="ECO:0007669"/>
    <property type="project" value="TreeGrafter"/>
</dbReference>
<dbReference type="Pfam" id="PF02995">
    <property type="entry name" value="DUF229"/>
    <property type="match status" value="1"/>
</dbReference>
<keyword evidence="1" id="KW-1133">Transmembrane helix</keyword>
<sequence length="606" mass="69914">MRNKKIIVALIATILIIIFITGYSKWHPKQSNANLLFDSCILKELDPWDPEINQLLNHSYNPFENCYRTVEMATKLENGKLYMLDQRDNVTCWWQCLFPKDDYHFTTGGWNKLTNGSMPECDIIETNCRDDQATDSPDLSPDDKKFKGKVFYEFLHAQTYRKGSTENVKETSQVNRPDVHILVFDSVSNSHFIRAMTKTRHYLQEHFDAITFPYLNKVGINSRRNGLALLLGKTIVEIEKSPISIGYPHDCLNDRTCCDLLENGPFVGYQFKKSSYETLMSDDYVLSIPYQLRVEYENYSTEILKNNIYKGMCRGSYEPQIEYLKDLLDKFPDKPKFSLTWMTNLAHNDNNGLFHSDEYFYNFFKINSKKFENAYVFLMADHGTRFGPTRLTAAGEREDNNPFLMMFLPAFLRENDELQNVIRDNARQLVSHYDLYATFIDIVAPYRPENSSKPKLHGSSILKPLPQPRTCDGLRIPFEYCICDYPTTRLPDDSPIGREAGNTIIKSMNDIINTARAFKNVCHNLTLSSDPVIVESFNVKDDLSIFKVTFKVLPGEGHFSGYMSQNRTTSELSIVSNRLSRLDSYAKTAHCAQNTDLAAYCYCIEQ</sequence>
<keyword evidence="1" id="KW-0472">Membrane</keyword>
<feature type="transmembrane region" description="Helical" evidence="1">
    <location>
        <begin position="7"/>
        <end position="26"/>
    </location>
</feature>
<accession>A0A7E4VFB4</accession>
<reference evidence="2" key="1">
    <citation type="journal article" date="2013" name="Genetics">
        <title>The draft genome and transcriptome of Panagrellus redivivus are shaped by the harsh demands of a free-living lifestyle.</title>
        <authorList>
            <person name="Srinivasan J."/>
            <person name="Dillman A.R."/>
            <person name="Macchietto M.G."/>
            <person name="Heikkinen L."/>
            <person name="Lakso M."/>
            <person name="Fracchia K.M."/>
            <person name="Antoshechkin I."/>
            <person name="Mortazavi A."/>
            <person name="Wong G."/>
            <person name="Sternberg P.W."/>
        </authorList>
    </citation>
    <scope>NUCLEOTIDE SEQUENCE [LARGE SCALE GENOMIC DNA]</scope>
    <source>
        <strain evidence="2">MT8872</strain>
    </source>
</reference>
<dbReference type="Proteomes" id="UP000492821">
    <property type="component" value="Unassembled WGS sequence"/>
</dbReference>
<dbReference type="WBParaSite" id="Pan_g2041.t1">
    <property type="protein sequence ID" value="Pan_g2041.t1"/>
    <property type="gene ID" value="Pan_g2041"/>
</dbReference>
<dbReference type="PANTHER" id="PTHR10974">
    <property type="entry name" value="FI08016P-RELATED"/>
    <property type="match status" value="1"/>
</dbReference>
<dbReference type="InterPro" id="IPR017850">
    <property type="entry name" value="Alkaline_phosphatase_core_sf"/>
</dbReference>
<proteinExistence type="predicted"/>
<evidence type="ECO:0000256" key="1">
    <source>
        <dbReference type="SAM" id="Phobius"/>
    </source>
</evidence>
<dbReference type="AlphaFoldDB" id="A0A7E4VFB4"/>
<organism evidence="2 3">
    <name type="scientific">Panagrellus redivivus</name>
    <name type="common">Microworm</name>
    <dbReference type="NCBI Taxonomy" id="6233"/>
    <lineage>
        <taxon>Eukaryota</taxon>
        <taxon>Metazoa</taxon>
        <taxon>Ecdysozoa</taxon>
        <taxon>Nematoda</taxon>
        <taxon>Chromadorea</taxon>
        <taxon>Rhabditida</taxon>
        <taxon>Tylenchina</taxon>
        <taxon>Panagrolaimomorpha</taxon>
        <taxon>Panagrolaimoidea</taxon>
        <taxon>Panagrolaimidae</taxon>
        <taxon>Panagrellus</taxon>
    </lineage>
</organism>
<evidence type="ECO:0000313" key="3">
    <source>
        <dbReference type="WBParaSite" id="Pan_g2041.t1"/>
    </source>
</evidence>
<protein>
    <submittedName>
        <fullName evidence="3">Sulfatase domain-containing protein</fullName>
    </submittedName>
</protein>
<keyword evidence="1" id="KW-0812">Transmembrane</keyword>
<keyword evidence="2" id="KW-1185">Reference proteome</keyword>
<dbReference type="SUPFAM" id="SSF53649">
    <property type="entry name" value="Alkaline phosphatase-like"/>
    <property type="match status" value="1"/>
</dbReference>
<dbReference type="Gene3D" id="3.40.720.10">
    <property type="entry name" value="Alkaline Phosphatase, subunit A"/>
    <property type="match status" value="1"/>
</dbReference>
<reference evidence="3" key="2">
    <citation type="submission" date="2020-10" db="UniProtKB">
        <authorList>
            <consortium name="WormBaseParasite"/>
        </authorList>
    </citation>
    <scope>IDENTIFICATION</scope>
</reference>
<evidence type="ECO:0000313" key="2">
    <source>
        <dbReference type="Proteomes" id="UP000492821"/>
    </source>
</evidence>
<dbReference type="PANTHER" id="PTHR10974:SF75">
    <property type="entry name" value="SULFATASE DOMAIN-CONTAINING PROTEIN"/>
    <property type="match status" value="1"/>
</dbReference>
<name>A0A7E4VFB4_PANRE</name>
<dbReference type="CDD" id="cd16021">
    <property type="entry name" value="ALP_like"/>
    <property type="match status" value="1"/>
</dbReference>